<protein>
    <submittedName>
        <fullName evidence="1">Uncharacterized protein</fullName>
    </submittedName>
</protein>
<reference evidence="2" key="1">
    <citation type="submission" date="2017-03" db="EMBL/GenBank/DDBJ databases">
        <title>Phytopthora megakarya and P. palmivora, two closely related causual agents of cacao black pod achieved similar genome size and gene model numbers by different mechanisms.</title>
        <authorList>
            <person name="Ali S."/>
            <person name="Shao J."/>
            <person name="Larry D.J."/>
            <person name="Kronmiller B."/>
            <person name="Shen D."/>
            <person name="Strem M.D."/>
            <person name="Melnick R.L."/>
            <person name="Guiltinan M.J."/>
            <person name="Tyler B.M."/>
            <person name="Meinhardt L.W."/>
            <person name="Bailey B.A."/>
        </authorList>
    </citation>
    <scope>NUCLEOTIDE SEQUENCE [LARGE SCALE GENOMIC DNA]</scope>
    <source>
        <strain evidence="2">zdho120</strain>
    </source>
</reference>
<proteinExistence type="predicted"/>
<dbReference type="OrthoDB" id="129412at2759"/>
<gene>
    <name evidence="1" type="ORF">PHMEG_00010397</name>
</gene>
<organism evidence="1 2">
    <name type="scientific">Phytophthora megakarya</name>
    <dbReference type="NCBI Taxonomy" id="4795"/>
    <lineage>
        <taxon>Eukaryota</taxon>
        <taxon>Sar</taxon>
        <taxon>Stramenopiles</taxon>
        <taxon>Oomycota</taxon>
        <taxon>Peronosporomycetes</taxon>
        <taxon>Peronosporales</taxon>
        <taxon>Peronosporaceae</taxon>
        <taxon>Phytophthora</taxon>
    </lineage>
</organism>
<keyword evidence="2" id="KW-1185">Reference proteome</keyword>
<name>A0A225WDU2_9STRA</name>
<accession>A0A225WDU2</accession>
<dbReference type="EMBL" id="NBNE01001035">
    <property type="protein sequence ID" value="OWZ15891.1"/>
    <property type="molecule type" value="Genomic_DNA"/>
</dbReference>
<comment type="caution">
    <text evidence="1">The sequence shown here is derived from an EMBL/GenBank/DDBJ whole genome shotgun (WGS) entry which is preliminary data.</text>
</comment>
<dbReference type="AlphaFoldDB" id="A0A225WDU2"/>
<evidence type="ECO:0000313" key="2">
    <source>
        <dbReference type="Proteomes" id="UP000198211"/>
    </source>
</evidence>
<dbReference type="Proteomes" id="UP000198211">
    <property type="component" value="Unassembled WGS sequence"/>
</dbReference>
<evidence type="ECO:0000313" key="1">
    <source>
        <dbReference type="EMBL" id="OWZ15891.1"/>
    </source>
</evidence>
<sequence>MAGATTFRPPEAELRVHQVAQVRPRSEGKFSTSALSSYWRMSLLDRVSPIQTQETLRNSYQVTKVTAKMLFSVNFGSRPLDHFLLPEHHGSGRSVGHDPAGCPVVSIITISDLRSALRILKALLSSGTLVFRAVFSNSTSSMLDNAPHDRLEVTRNLYTQVFISIFHVIRDGQPASRLVDPSNL</sequence>